<keyword evidence="2" id="KW-1133">Transmembrane helix</keyword>
<dbReference type="EMBL" id="ML769604">
    <property type="protein sequence ID" value="KAE9392110.1"/>
    <property type="molecule type" value="Genomic_DNA"/>
</dbReference>
<evidence type="ECO:0000256" key="1">
    <source>
        <dbReference type="SAM" id="MobiDB-lite"/>
    </source>
</evidence>
<name>A0A6A4H342_9AGAR</name>
<sequence length="222" mass="24850">MGAGVTLNATSVWEAASAETEKVLYGSTSSPAPATTTSGSASKATSTTTSAPTATTTSSSASKATGTSTSKAKSKRYVHTSDLENVSFFTVLFSSLISPHCPSIITFYLPLFVCPSMLSFVLFYTLDLDLPRCLHINCQWLTDFYLSQQKRRLLQLHVHLRAFESIRRRCWRNWSGSIRSLSLCELKHFRSPCSLLYGTTYIRRWFFQCLFVWHWILGSNAE</sequence>
<feature type="region of interest" description="Disordered" evidence="1">
    <location>
        <begin position="24"/>
        <end position="67"/>
    </location>
</feature>
<evidence type="ECO:0000313" key="4">
    <source>
        <dbReference type="Proteomes" id="UP000799118"/>
    </source>
</evidence>
<keyword evidence="2" id="KW-0812">Transmembrane</keyword>
<keyword evidence="4" id="KW-1185">Reference proteome</keyword>
<protein>
    <submittedName>
        <fullName evidence="3">Uncharacterized protein</fullName>
    </submittedName>
</protein>
<evidence type="ECO:0000256" key="2">
    <source>
        <dbReference type="SAM" id="Phobius"/>
    </source>
</evidence>
<proteinExistence type="predicted"/>
<evidence type="ECO:0000313" key="3">
    <source>
        <dbReference type="EMBL" id="KAE9392110.1"/>
    </source>
</evidence>
<organism evidence="3 4">
    <name type="scientific">Gymnopus androsaceus JB14</name>
    <dbReference type="NCBI Taxonomy" id="1447944"/>
    <lineage>
        <taxon>Eukaryota</taxon>
        <taxon>Fungi</taxon>
        <taxon>Dikarya</taxon>
        <taxon>Basidiomycota</taxon>
        <taxon>Agaricomycotina</taxon>
        <taxon>Agaricomycetes</taxon>
        <taxon>Agaricomycetidae</taxon>
        <taxon>Agaricales</taxon>
        <taxon>Marasmiineae</taxon>
        <taxon>Omphalotaceae</taxon>
        <taxon>Gymnopus</taxon>
    </lineage>
</organism>
<dbReference type="AlphaFoldDB" id="A0A6A4H342"/>
<reference evidence="3" key="1">
    <citation type="journal article" date="2019" name="Environ. Microbiol.">
        <title>Fungal ecological strategies reflected in gene transcription - a case study of two litter decomposers.</title>
        <authorList>
            <person name="Barbi F."/>
            <person name="Kohler A."/>
            <person name="Barry K."/>
            <person name="Baskaran P."/>
            <person name="Daum C."/>
            <person name="Fauchery L."/>
            <person name="Ihrmark K."/>
            <person name="Kuo A."/>
            <person name="LaButti K."/>
            <person name="Lipzen A."/>
            <person name="Morin E."/>
            <person name="Grigoriev I.V."/>
            <person name="Henrissat B."/>
            <person name="Lindahl B."/>
            <person name="Martin F."/>
        </authorList>
    </citation>
    <scope>NUCLEOTIDE SEQUENCE</scope>
    <source>
        <strain evidence="3">JB14</strain>
    </source>
</reference>
<gene>
    <name evidence="3" type="ORF">BT96DRAFT_286877</name>
</gene>
<accession>A0A6A4H342</accession>
<feature type="transmembrane region" description="Helical" evidence="2">
    <location>
        <begin position="107"/>
        <end position="126"/>
    </location>
</feature>
<dbReference type="Proteomes" id="UP000799118">
    <property type="component" value="Unassembled WGS sequence"/>
</dbReference>
<keyword evidence="2" id="KW-0472">Membrane</keyword>
<feature type="compositionally biased region" description="Low complexity" evidence="1">
    <location>
        <begin position="26"/>
        <end position="67"/>
    </location>
</feature>